<protein>
    <submittedName>
        <fullName evidence="1">Uncharacterized protein</fullName>
    </submittedName>
</protein>
<gene>
    <name evidence="1" type="ORF">EV182_007238</name>
</gene>
<sequence length="122" mass="13385">MSGIQEYTLLEVLQRIPKKHNDKVEELIKYVFSKSSLEELDSNIYSRLLGSDASCTALGLILYHEYDRLPKTTQTFIYKQLGITGQPSPQGAVAVEARASISPPRTPVKRSTGTGGSGRTNA</sequence>
<organism evidence="1 2">
    <name type="scientific">Spiromyces aspiralis</name>
    <dbReference type="NCBI Taxonomy" id="68401"/>
    <lineage>
        <taxon>Eukaryota</taxon>
        <taxon>Fungi</taxon>
        <taxon>Fungi incertae sedis</taxon>
        <taxon>Zoopagomycota</taxon>
        <taxon>Kickxellomycotina</taxon>
        <taxon>Kickxellomycetes</taxon>
        <taxon>Kickxellales</taxon>
        <taxon>Kickxellaceae</taxon>
        <taxon>Spiromyces</taxon>
    </lineage>
</organism>
<comment type="caution">
    <text evidence="1">The sequence shown here is derived from an EMBL/GenBank/DDBJ whole genome shotgun (WGS) entry which is preliminary data.</text>
</comment>
<evidence type="ECO:0000313" key="1">
    <source>
        <dbReference type="EMBL" id="KAJ1676921.1"/>
    </source>
</evidence>
<evidence type="ECO:0000313" key="2">
    <source>
        <dbReference type="Proteomes" id="UP001145114"/>
    </source>
</evidence>
<proteinExistence type="predicted"/>
<feature type="non-terminal residue" evidence="1">
    <location>
        <position position="122"/>
    </location>
</feature>
<dbReference type="EMBL" id="JAMZIH010003281">
    <property type="protein sequence ID" value="KAJ1676921.1"/>
    <property type="molecule type" value="Genomic_DNA"/>
</dbReference>
<dbReference type="Proteomes" id="UP001145114">
    <property type="component" value="Unassembled WGS sequence"/>
</dbReference>
<reference evidence="1" key="1">
    <citation type="submission" date="2022-06" db="EMBL/GenBank/DDBJ databases">
        <title>Phylogenomic reconstructions and comparative analyses of Kickxellomycotina fungi.</title>
        <authorList>
            <person name="Reynolds N.K."/>
            <person name="Stajich J.E."/>
            <person name="Barry K."/>
            <person name="Grigoriev I.V."/>
            <person name="Crous P."/>
            <person name="Smith M.E."/>
        </authorList>
    </citation>
    <scope>NUCLEOTIDE SEQUENCE</scope>
    <source>
        <strain evidence="1">RSA 2271</strain>
    </source>
</reference>
<accession>A0ACC1HMM1</accession>
<keyword evidence="2" id="KW-1185">Reference proteome</keyword>
<name>A0ACC1HMM1_9FUNG</name>